<gene>
    <name evidence="2" type="ORF">HEB94_000192</name>
</gene>
<dbReference type="EMBL" id="JADBEM010000001">
    <property type="protein sequence ID" value="MBE1603344.1"/>
    <property type="molecule type" value="Genomic_DNA"/>
</dbReference>
<accession>A0A927MNW1</accession>
<feature type="region of interest" description="Disordered" evidence="1">
    <location>
        <begin position="107"/>
        <end position="134"/>
    </location>
</feature>
<dbReference type="Proteomes" id="UP000638648">
    <property type="component" value="Unassembled WGS sequence"/>
</dbReference>
<protein>
    <submittedName>
        <fullName evidence="2">Uncharacterized protein</fullName>
    </submittedName>
</protein>
<reference evidence="2" key="1">
    <citation type="submission" date="2020-10" db="EMBL/GenBank/DDBJ databases">
        <title>Sequencing the genomes of 1000 actinobacteria strains.</title>
        <authorList>
            <person name="Klenk H.-P."/>
        </authorList>
    </citation>
    <scope>NUCLEOTIDE SEQUENCE</scope>
    <source>
        <strain evidence="2">DSM 45354</strain>
    </source>
</reference>
<sequence>MADPELIQRIQASDTTTGTLESLHATVADLCCQSAGAGAGGLFAQRFWERHRRRFSAELGSVLQDEAAAYPVILAAFLGCLRPHRGDYDSPGSVQDVVEPAAASRVLVSVPPTGPRAQGRAPSAASHRRRRPST</sequence>
<evidence type="ECO:0000313" key="2">
    <source>
        <dbReference type="EMBL" id="MBE1603344.1"/>
    </source>
</evidence>
<evidence type="ECO:0000313" key="3">
    <source>
        <dbReference type="Proteomes" id="UP000638648"/>
    </source>
</evidence>
<proteinExistence type="predicted"/>
<keyword evidence="3" id="KW-1185">Reference proteome</keyword>
<organism evidence="2 3">
    <name type="scientific">Actinopolymorpha pittospori</name>
    <dbReference type="NCBI Taxonomy" id="648752"/>
    <lineage>
        <taxon>Bacteria</taxon>
        <taxon>Bacillati</taxon>
        <taxon>Actinomycetota</taxon>
        <taxon>Actinomycetes</taxon>
        <taxon>Propionibacteriales</taxon>
        <taxon>Actinopolymorphaceae</taxon>
        <taxon>Actinopolymorpha</taxon>
    </lineage>
</organism>
<comment type="caution">
    <text evidence="2">The sequence shown here is derived from an EMBL/GenBank/DDBJ whole genome shotgun (WGS) entry which is preliminary data.</text>
</comment>
<evidence type="ECO:0000256" key="1">
    <source>
        <dbReference type="SAM" id="MobiDB-lite"/>
    </source>
</evidence>
<name>A0A927MNW1_9ACTN</name>
<dbReference type="AlphaFoldDB" id="A0A927MNW1"/>